<protein>
    <recommendedName>
        <fullName evidence="2 8">Tryptophan--tRNA ligase</fullName>
        <ecNumber evidence="2 8">6.1.1.2</ecNumber>
    </recommendedName>
</protein>
<dbReference type="SUPFAM" id="SSF52374">
    <property type="entry name" value="Nucleotidylyl transferase"/>
    <property type="match status" value="1"/>
</dbReference>
<accession>A0ABW1JI59</accession>
<proteinExistence type="inferred from homology"/>
<reference evidence="11" key="1">
    <citation type="journal article" date="2019" name="Int. J. Syst. Evol. Microbiol.">
        <title>The Global Catalogue of Microorganisms (GCM) 10K type strain sequencing project: providing services to taxonomists for standard genome sequencing and annotation.</title>
        <authorList>
            <consortium name="The Broad Institute Genomics Platform"/>
            <consortium name="The Broad Institute Genome Sequencing Center for Infectious Disease"/>
            <person name="Wu L."/>
            <person name="Ma J."/>
        </authorList>
    </citation>
    <scope>NUCLEOTIDE SEQUENCE [LARGE SCALE GENOMIC DNA]</scope>
    <source>
        <strain evidence="11">KACC 14249</strain>
    </source>
</reference>
<keyword evidence="7 9" id="KW-0030">Aminoacyl-tRNA synthetase</keyword>
<evidence type="ECO:0000256" key="8">
    <source>
        <dbReference type="NCBIfam" id="TIGR00233"/>
    </source>
</evidence>
<dbReference type="NCBIfam" id="TIGR00233">
    <property type="entry name" value="trpS"/>
    <property type="match status" value="1"/>
</dbReference>
<keyword evidence="11" id="KW-1185">Reference proteome</keyword>
<evidence type="ECO:0000313" key="10">
    <source>
        <dbReference type="EMBL" id="MFC6009059.1"/>
    </source>
</evidence>
<dbReference type="InterPro" id="IPR002305">
    <property type="entry name" value="aa-tRNA-synth_Ic"/>
</dbReference>
<evidence type="ECO:0000256" key="1">
    <source>
        <dbReference type="ARBA" id="ARBA00005594"/>
    </source>
</evidence>
<dbReference type="InterPro" id="IPR050203">
    <property type="entry name" value="Trp-tRNA_synthetase"/>
</dbReference>
<sequence length="367" mass="39083">MTSTTAITASTIIASQPAPSDAILAERADVLAHPGRYRVLTGDRPTGALHLGHYLGTLRERVRLQDAGVPTYLVIADYQVITDRVDTSEVAASIRELVLDYLACGIDPARTTVFVHSAVPEIGQLMLPLLSATTLSELRRNPTVKAEVAESGSSAIGGLMLTYPVHQAADILSVGGTLVPVGGDQLPHLEQSRAVARRINERYGAGQVVLTPPQALLTEAPRLLGTDGRKMSKSRRNAIDLGASEDETARLVRGAVTDSLRHITYDPVARPEVSSLLLVAALCTDRTPLEVADEVGGGGASALKVVVTEAVNEHLRPIRARRRELERDPAVVRDVLRSGVERARPVAAATLARVHEALGLSYDLGLA</sequence>
<dbReference type="Gene3D" id="1.10.240.10">
    <property type="entry name" value="Tyrosyl-Transfer RNA Synthetase"/>
    <property type="match status" value="1"/>
</dbReference>
<dbReference type="PANTHER" id="PTHR43766:SF1">
    <property type="entry name" value="TRYPTOPHAN--TRNA LIGASE, MITOCHONDRIAL"/>
    <property type="match status" value="1"/>
</dbReference>
<evidence type="ECO:0000256" key="7">
    <source>
        <dbReference type="ARBA" id="ARBA00023146"/>
    </source>
</evidence>
<evidence type="ECO:0000256" key="2">
    <source>
        <dbReference type="ARBA" id="ARBA00013161"/>
    </source>
</evidence>
<dbReference type="InterPro" id="IPR002306">
    <property type="entry name" value="Trp-tRNA-ligase"/>
</dbReference>
<dbReference type="GO" id="GO:0004830">
    <property type="term" value="F:tryptophan-tRNA ligase activity"/>
    <property type="evidence" value="ECO:0007669"/>
    <property type="project" value="UniProtKB-EC"/>
</dbReference>
<evidence type="ECO:0000256" key="6">
    <source>
        <dbReference type="ARBA" id="ARBA00022917"/>
    </source>
</evidence>
<evidence type="ECO:0000256" key="3">
    <source>
        <dbReference type="ARBA" id="ARBA00022598"/>
    </source>
</evidence>
<keyword evidence="6 9" id="KW-0648">Protein biosynthesis</keyword>
<dbReference type="EC" id="6.1.1.2" evidence="2 8"/>
<keyword evidence="4 9" id="KW-0547">Nucleotide-binding</keyword>
<evidence type="ECO:0000313" key="11">
    <source>
        <dbReference type="Proteomes" id="UP001596189"/>
    </source>
</evidence>
<dbReference type="InterPro" id="IPR014729">
    <property type="entry name" value="Rossmann-like_a/b/a_fold"/>
</dbReference>
<gene>
    <name evidence="10" type="primary">trpS</name>
    <name evidence="10" type="ORF">ACFQDO_18140</name>
</gene>
<dbReference type="PRINTS" id="PR01039">
    <property type="entry name" value="TRNASYNTHTRP"/>
</dbReference>
<name>A0ABW1JI59_9ACTN</name>
<dbReference type="Pfam" id="PF00579">
    <property type="entry name" value="tRNA-synt_1b"/>
    <property type="match status" value="1"/>
</dbReference>
<dbReference type="InterPro" id="IPR001412">
    <property type="entry name" value="aa-tRNA-synth_I_CS"/>
</dbReference>
<keyword evidence="3 9" id="KW-0436">Ligase</keyword>
<dbReference type="PANTHER" id="PTHR43766">
    <property type="entry name" value="TRYPTOPHAN--TRNA LIGASE, MITOCHONDRIAL"/>
    <property type="match status" value="1"/>
</dbReference>
<comment type="caution">
    <text evidence="10">The sequence shown here is derived from an EMBL/GenBank/DDBJ whole genome shotgun (WGS) entry which is preliminary data.</text>
</comment>
<dbReference type="EMBL" id="JBHSRD010000008">
    <property type="protein sequence ID" value="MFC6009059.1"/>
    <property type="molecule type" value="Genomic_DNA"/>
</dbReference>
<keyword evidence="5 9" id="KW-0067">ATP-binding</keyword>
<dbReference type="CDD" id="cd00806">
    <property type="entry name" value="TrpRS_core"/>
    <property type="match status" value="1"/>
</dbReference>
<dbReference type="PROSITE" id="PS00178">
    <property type="entry name" value="AA_TRNA_LIGASE_I"/>
    <property type="match status" value="1"/>
</dbReference>
<evidence type="ECO:0000256" key="5">
    <source>
        <dbReference type="ARBA" id="ARBA00022840"/>
    </source>
</evidence>
<evidence type="ECO:0000256" key="4">
    <source>
        <dbReference type="ARBA" id="ARBA00022741"/>
    </source>
</evidence>
<dbReference type="RefSeq" id="WP_345717587.1">
    <property type="nucleotide sequence ID" value="NZ_BAABFP010000007.1"/>
</dbReference>
<dbReference type="Proteomes" id="UP001596189">
    <property type="component" value="Unassembled WGS sequence"/>
</dbReference>
<organism evidence="10 11">
    <name type="scientific">Angustibacter luteus</name>
    <dbReference type="NCBI Taxonomy" id="658456"/>
    <lineage>
        <taxon>Bacteria</taxon>
        <taxon>Bacillati</taxon>
        <taxon>Actinomycetota</taxon>
        <taxon>Actinomycetes</taxon>
        <taxon>Kineosporiales</taxon>
        <taxon>Kineosporiaceae</taxon>
    </lineage>
</organism>
<dbReference type="Gene3D" id="3.40.50.620">
    <property type="entry name" value="HUPs"/>
    <property type="match status" value="1"/>
</dbReference>
<comment type="similarity">
    <text evidence="1 9">Belongs to the class-I aminoacyl-tRNA synthetase family.</text>
</comment>
<evidence type="ECO:0000256" key="9">
    <source>
        <dbReference type="RuleBase" id="RU363036"/>
    </source>
</evidence>